<dbReference type="PANTHER" id="PTHR45633">
    <property type="entry name" value="60 KDA HEAT SHOCK PROTEIN, MITOCHONDRIAL"/>
    <property type="match status" value="1"/>
</dbReference>
<dbReference type="HAMAP" id="MF_00600">
    <property type="entry name" value="CH60"/>
    <property type="match status" value="1"/>
</dbReference>
<dbReference type="InterPro" id="IPR001844">
    <property type="entry name" value="Cpn60/GroEL"/>
</dbReference>
<gene>
    <name evidence="6" type="primary">groEL</name>
    <name evidence="6" type="synonym">groL</name>
    <name evidence="9" type="ORF">A3A20_01115</name>
</gene>
<dbReference type="PROSITE" id="PS00296">
    <property type="entry name" value="CHAPERONINS_CPN60"/>
    <property type="match status" value="1"/>
</dbReference>
<keyword evidence="3 6" id="KW-0067">ATP-binding</keyword>
<dbReference type="EC" id="5.6.1.7" evidence="6"/>
<feature type="binding site" evidence="6">
    <location>
        <position position="501"/>
    </location>
    <ligand>
        <name>ATP</name>
        <dbReference type="ChEBI" id="CHEBI:30616"/>
    </ligand>
</feature>
<evidence type="ECO:0000256" key="1">
    <source>
        <dbReference type="ARBA" id="ARBA00006607"/>
    </source>
</evidence>
<dbReference type="PRINTS" id="PR00298">
    <property type="entry name" value="CHAPERONIN60"/>
</dbReference>
<dbReference type="FunFam" id="3.50.7.10:FF:000001">
    <property type="entry name" value="60 kDa chaperonin"/>
    <property type="match status" value="1"/>
</dbReference>
<dbReference type="Gene3D" id="3.30.260.10">
    <property type="entry name" value="TCP-1-like chaperonin intermediate domain"/>
    <property type="match status" value="1"/>
</dbReference>
<sequence length="551" mass="59058">MAKQIYFNENARTALKRGIDKLAAAVRMTLGPRGRAAVIEKGYGAPQVTFDGVTVAKEIELEDKWENLGADFIKQAAEKTNDNVGDGTTTAVVLAHAMIEAGEEAIRNEGFNVIQLAEELRASGEFVVGELEKQREVINDNKKIHEVATLSAKDKNIGALISEVMGKIGKEGVVTIEDSNTVGNSHEMVEGMQFDRGYVSPYMITNQERMEAALEDPYILVTDKKISSIQDILQILEKIVQSGKKELVIIADEVEGEALATLVVNKLRGVFSVLAMKAPGFGDRKKEMLEDIAVVTGATFISEDIGKKLENTELSDLGHAHRVIANKDNSTIVGGKGDKKSIEDRVAQLKAQVKTTDSEFDKEKLQERLGKLSGGVAVIKVGAPTESAQKELKQRVEDAVAATRAAMEEGIVPGGGIALFNVSLRHVLPKKHEAPVSYAAAAILGKALNAPLTSIILNSGEAPEEIIGQLKEKKLQEKNHWLGFNAVSNDIGNLKEAGIIDPLKVTKTAFLNAVSVAATYLTIGAAITDIPEKNPSAGGMQMGGGMGMPGM</sequence>
<comment type="similarity">
    <text evidence="1 6 7">Belongs to the chaperonin (HSP60) family.</text>
</comment>
<evidence type="ECO:0000256" key="7">
    <source>
        <dbReference type="RuleBase" id="RU000418"/>
    </source>
</evidence>
<dbReference type="InterPro" id="IPR027410">
    <property type="entry name" value="TCP-1-like_intermed_sf"/>
</dbReference>
<dbReference type="SUPFAM" id="SSF52029">
    <property type="entry name" value="GroEL apical domain-like"/>
    <property type="match status" value="1"/>
</dbReference>
<comment type="caution">
    <text evidence="9">The sequence shown here is derived from an EMBL/GenBank/DDBJ whole genome shotgun (WGS) entry which is preliminary data.</text>
</comment>
<comment type="function">
    <text evidence="6 8">Together with its co-chaperonin GroES, plays an essential role in assisting protein folding. The GroEL-GroES system forms a nano-cage that allows encapsulation of the non-native substrate proteins and provides a physical environment optimized to promote and accelerate protein folding.</text>
</comment>
<feature type="binding site" evidence="6">
    <location>
        <begin position="86"/>
        <end position="90"/>
    </location>
    <ligand>
        <name>ATP</name>
        <dbReference type="ChEBI" id="CHEBI:30616"/>
    </ligand>
</feature>
<dbReference type="STRING" id="1802557.A3A20_01115"/>
<dbReference type="InterPro" id="IPR027413">
    <property type="entry name" value="GROEL-like_equatorial_sf"/>
</dbReference>
<organism evidence="9 10">
    <name type="scientific">Candidatus Wolfebacteria bacterium RIFCSPLOWO2_01_FULL_45_19</name>
    <dbReference type="NCBI Taxonomy" id="1802557"/>
    <lineage>
        <taxon>Bacteria</taxon>
        <taxon>Candidatus Wolfeibacteriota</taxon>
    </lineage>
</organism>
<dbReference type="InterPro" id="IPR002423">
    <property type="entry name" value="Cpn60/GroEL/TCP-1"/>
</dbReference>
<keyword evidence="2 6" id="KW-0547">Nucleotide-binding</keyword>
<comment type="subcellular location">
    <subcellularLocation>
        <location evidence="6">Cytoplasm</location>
    </subcellularLocation>
</comment>
<feature type="binding site" evidence="6">
    <location>
        <begin position="29"/>
        <end position="32"/>
    </location>
    <ligand>
        <name>ATP</name>
        <dbReference type="ChEBI" id="CHEBI:30616"/>
    </ligand>
</feature>
<keyword evidence="6" id="KW-0963">Cytoplasm</keyword>
<dbReference type="EMBL" id="MGIR01000001">
    <property type="protein sequence ID" value="OGM91531.1"/>
    <property type="molecule type" value="Genomic_DNA"/>
</dbReference>
<feature type="binding site" evidence="6">
    <location>
        <position position="415"/>
    </location>
    <ligand>
        <name>ATP</name>
        <dbReference type="ChEBI" id="CHEBI:30616"/>
    </ligand>
</feature>
<dbReference type="NCBIfam" id="NF000592">
    <property type="entry name" value="PRK00013.1"/>
    <property type="match status" value="1"/>
</dbReference>
<dbReference type="Pfam" id="PF00118">
    <property type="entry name" value="Cpn60_TCP1"/>
    <property type="match status" value="1"/>
</dbReference>
<dbReference type="NCBIfam" id="TIGR02348">
    <property type="entry name" value="GroEL"/>
    <property type="match status" value="1"/>
</dbReference>
<dbReference type="Gene3D" id="1.10.560.10">
    <property type="entry name" value="GroEL-like equatorial domain"/>
    <property type="match status" value="1"/>
</dbReference>
<evidence type="ECO:0000256" key="8">
    <source>
        <dbReference type="RuleBase" id="RU000419"/>
    </source>
</evidence>
<comment type="subunit">
    <text evidence="6 8">Forms a cylinder of 14 subunits composed of two heptameric rings stacked back-to-back. Interacts with the co-chaperonin GroES.</text>
</comment>
<dbReference type="GO" id="GO:0140662">
    <property type="term" value="F:ATP-dependent protein folding chaperone"/>
    <property type="evidence" value="ECO:0007669"/>
    <property type="project" value="InterPro"/>
</dbReference>
<evidence type="ECO:0000313" key="10">
    <source>
        <dbReference type="Proteomes" id="UP000178946"/>
    </source>
</evidence>
<dbReference type="SUPFAM" id="SSF54849">
    <property type="entry name" value="GroEL-intermediate domain like"/>
    <property type="match status" value="1"/>
</dbReference>
<reference evidence="9 10" key="1">
    <citation type="journal article" date="2016" name="Nat. Commun.">
        <title>Thousands of microbial genomes shed light on interconnected biogeochemical processes in an aquifer system.</title>
        <authorList>
            <person name="Anantharaman K."/>
            <person name="Brown C.T."/>
            <person name="Hug L.A."/>
            <person name="Sharon I."/>
            <person name="Castelle C.J."/>
            <person name="Probst A.J."/>
            <person name="Thomas B.C."/>
            <person name="Singh A."/>
            <person name="Wilkins M.J."/>
            <person name="Karaoz U."/>
            <person name="Brodie E.L."/>
            <person name="Williams K.H."/>
            <person name="Hubbard S.S."/>
            <person name="Banfield J.F."/>
        </authorList>
    </citation>
    <scope>NUCLEOTIDE SEQUENCE [LARGE SCALE GENOMIC DNA]</scope>
</reference>
<evidence type="ECO:0000313" key="9">
    <source>
        <dbReference type="EMBL" id="OGM91531.1"/>
    </source>
</evidence>
<dbReference type="GO" id="GO:0005524">
    <property type="term" value="F:ATP binding"/>
    <property type="evidence" value="ECO:0007669"/>
    <property type="project" value="UniProtKB-UniRule"/>
</dbReference>
<evidence type="ECO:0000256" key="5">
    <source>
        <dbReference type="ARBA" id="ARBA00023235"/>
    </source>
</evidence>
<protein>
    <recommendedName>
        <fullName evidence="6">Chaperonin GroEL</fullName>
        <ecNumber evidence="6">5.6.1.7</ecNumber>
    </recommendedName>
    <alternativeName>
        <fullName evidence="6">60 kDa chaperonin</fullName>
    </alternativeName>
    <alternativeName>
        <fullName evidence="6">Chaperonin-60</fullName>
        <shortName evidence="6">Cpn60</shortName>
    </alternativeName>
</protein>
<feature type="binding site" evidence="6">
    <location>
        <begin position="485"/>
        <end position="487"/>
    </location>
    <ligand>
        <name>ATP</name>
        <dbReference type="ChEBI" id="CHEBI:30616"/>
    </ligand>
</feature>
<accession>A0A1F8DSC7</accession>
<dbReference type="GO" id="GO:0005737">
    <property type="term" value="C:cytoplasm"/>
    <property type="evidence" value="ECO:0007669"/>
    <property type="project" value="UniProtKB-SubCell"/>
</dbReference>
<dbReference type="GO" id="GO:0016853">
    <property type="term" value="F:isomerase activity"/>
    <property type="evidence" value="ECO:0007669"/>
    <property type="project" value="UniProtKB-KW"/>
</dbReference>
<dbReference type="Proteomes" id="UP000178946">
    <property type="component" value="Unassembled WGS sequence"/>
</dbReference>
<dbReference type="GO" id="GO:0042026">
    <property type="term" value="P:protein refolding"/>
    <property type="evidence" value="ECO:0007669"/>
    <property type="project" value="UniProtKB-UniRule"/>
</dbReference>
<keyword evidence="4 6" id="KW-0143">Chaperone</keyword>
<evidence type="ECO:0000256" key="3">
    <source>
        <dbReference type="ARBA" id="ARBA00022840"/>
    </source>
</evidence>
<evidence type="ECO:0000256" key="6">
    <source>
        <dbReference type="HAMAP-Rule" id="MF_00600"/>
    </source>
</evidence>
<dbReference type="NCBIfam" id="NF009488">
    <property type="entry name" value="PRK12850.1"/>
    <property type="match status" value="1"/>
</dbReference>
<dbReference type="AlphaFoldDB" id="A0A1F8DSC7"/>
<dbReference type="CDD" id="cd03344">
    <property type="entry name" value="GroEL"/>
    <property type="match status" value="1"/>
</dbReference>
<proteinExistence type="inferred from homology"/>
<evidence type="ECO:0000256" key="4">
    <source>
        <dbReference type="ARBA" id="ARBA00023186"/>
    </source>
</evidence>
<dbReference type="GO" id="GO:0051082">
    <property type="term" value="F:unfolded protein binding"/>
    <property type="evidence" value="ECO:0007669"/>
    <property type="project" value="UniProtKB-UniRule"/>
</dbReference>
<dbReference type="InterPro" id="IPR027409">
    <property type="entry name" value="GroEL-like_apical_dom_sf"/>
</dbReference>
<comment type="caution">
    <text evidence="6">Lacks conserved residue(s) required for the propagation of feature annotation.</text>
</comment>
<dbReference type="Gene3D" id="3.50.7.10">
    <property type="entry name" value="GroEL"/>
    <property type="match status" value="1"/>
</dbReference>
<dbReference type="NCBIfam" id="NF009489">
    <property type="entry name" value="PRK12851.1"/>
    <property type="match status" value="1"/>
</dbReference>
<dbReference type="InterPro" id="IPR018370">
    <property type="entry name" value="Chaperonin_Cpn60_CS"/>
</dbReference>
<evidence type="ECO:0000256" key="2">
    <source>
        <dbReference type="ARBA" id="ARBA00022741"/>
    </source>
</evidence>
<dbReference type="NCBIfam" id="NF009487">
    <property type="entry name" value="PRK12849.1"/>
    <property type="match status" value="1"/>
</dbReference>
<name>A0A1F8DSC7_9BACT</name>
<keyword evidence="5 6" id="KW-0413">Isomerase</keyword>
<dbReference type="SUPFAM" id="SSF48592">
    <property type="entry name" value="GroEL equatorial domain-like"/>
    <property type="match status" value="1"/>
</dbReference>